<name>A0A923IBI4_9FIRM</name>
<evidence type="ECO:0000313" key="2">
    <source>
        <dbReference type="Proteomes" id="UP000659630"/>
    </source>
</evidence>
<dbReference type="Gene3D" id="3.40.50.300">
    <property type="entry name" value="P-loop containing nucleotide triphosphate hydrolases"/>
    <property type="match status" value="1"/>
</dbReference>
<gene>
    <name evidence="1" type="ORF">H8S23_10340</name>
</gene>
<reference evidence="1" key="1">
    <citation type="submission" date="2020-08" db="EMBL/GenBank/DDBJ databases">
        <title>Genome public.</title>
        <authorList>
            <person name="Liu C."/>
            <person name="Sun Q."/>
        </authorList>
    </citation>
    <scope>NUCLEOTIDE SEQUENCE</scope>
    <source>
        <strain evidence="1">BX8</strain>
    </source>
</reference>
<accession>A0A923IBI4</accession>
<protein>
    <submittedName>
        <fullName evidence="1">AAA family ATPase</fullName>
    </submittedName>
</protein>
<evidence type="ECO:0000313" key="1">
    <source>
        <dbReference type="EMBL" id="MBC5581908.1"/>
    </source>
</evidence>
<dbReference type="AlphaFoldDB" id="A0A923IBI4"/>
<organism evidence="1 2">
    <name type="scientific">Anaerofilum hominis</name>
    <dbReference type="NCBI Taxonomy" id="2763016"/>
    <lineage>
        <taxon>Bacteria</taxon>
        <taxon>Bacillati</taxon>
        <taxon>Bacillota</taxon>
        <taxon>Clostridia</taxon>
        <taxon>Eubacteriales</taxon>
        <taxon>Oscillospiraceae</taxon>
        <taxon>Anaerofilum</taxon>
    </lineage>
</organism>
<dbReference type="EMBL" id="JACONZ010000003">
    <property type="protein sequence ID" value="MBC5581908.1"/>
    <property type="molecule type" value="Genomic_DNA"/>
</dbReference>
<dbReference type="Proteomes" id="UP000659630">
    <property type="component" value="Unassembled WGS sequence"/>
</dbReference>
<sequence length="168" mass="18518">MKRLILIGGAMGVGKTAVSQELLRLLPEAVWLDGDWCWRMDPFRVTEARKRMALDNIAHLLGGFLDDEGYENVIFCWVMDRQEIIDAVLAPLAGKEFELFSFSLVCGPGTLESRLRRDVDAGLRTPDVIGRSLERLPLYGALDTEKIGTEGLSAAGAAQEIARRVAGE</sequence>
<proteinExistence type="predicted"/>
<dbReference type="SUPFAM" id="SSF52540">
    <property type="entry name" value="P-loop containing nucleoside triphosphate hydrolases"/>
    <property type="match status" value="1"/>
</dbReference>
<dbReference type="InterPro" id="IPR027417">
    <property type="entry name" value="P-loop_NTPase"/>
</dbReference>
<comment type="caution">
    <text evidence="1">The sequence shown here is derived from an EMBL/GenBank/DDBJ whole genome shotgun (WGS) entry which is preliminary data.</text>
</comment>
<keyword evidence="2" id="KW-1185">Reference proteome</keyword>
<dbReference type="Pfam" id="PF13238">
    <property type="entry name" value="AAA_18"/>
    <property type="match status" value="1"/>
</dbReference>
<dbReference type="RefSeq" id="WP_186888262.1">
    <property type="nucleotide sequence ID" value="NZ_JACONZ010000003.1"/>
</dbReference>